<gene>
    <name evidence="1" type="ORF">EUAN_22210</name>
</gene>
<comment type="caution">
    <text evidence="1">The sequence shown here is derived from an EMBL/GenBank/DDBJ whole genome shotgun (WGS) entry which is preliminary data.</text>
</comment>
<protein>
    <submittedName>
        <fullName evidence="1">Uncharacterized protein</fullName>
    </submittedName>
</protein>
<organism evidence="1 2">
    <name type="scientific">Andreesenia angusta</name>
    <dbReference type="NCBI Taxonomy" id="39480"/>
    <lineage>
        <taxon>Bacteria</taxon>
        <taxon>Bacillati</taxon>
        <taxon>Bacillota</taxon>
        <taxon>Tissierellia</taxon>
        <taxon>Tissierellales</taxon>
        <taxon>Gottschalkiaceae</taxon>
        <taxon>Andreesenia</taxon>
    </lineage>
</organism>
<dbReference type="Proteomes" id="UP000180254">
    <property type="component" value="Unassembled WGS sequence"/>
</dbReference>
<dbReference type="OrthoDB" id="1629754at2"/>
<reference evidence="1 2" key="1">
    <citation type="submission" date="2016-09" db="EMBL/GenBank/DDBJ databases">
        <title>Genome sequence of Eubacterium angustum.</title>
        <authorList>
            <person name="Poehlein A."/>
            <person name="Daniel R."/>
        </authorList>
    </citation>
    <scope>NUCLEOTIDE SEQUENCE [LARGE SCALE GENOMIC DNA]</scope>
    <source>
        <strain evidence="1 2">DSM 1989</strain>
    </source>
</reference>
<name>A0A1S1V3T4_9FIRM</name>
<dbReference type="InterPro" id="IPR018755">
    <property type="entry name" value="Phage_Mu_Gp48"/>
</dbReference>
<evidence type="ECO:0000313" key="2">
    <source>
        <dbReference type="Proteomes" id="UP000180254"/>
    </source>
</evidence>
<dbReference type="Pfam" id="PF10076">
    <property type="entry name" value="Phage_Mu_Gp48"/>
    <property type="match status" value="1"/>
</dbReference>
<dbReference type="RefSeq" id="WP_084655910.1">
    <property type="nucleotide sequence ID" value="NZ_MKIE01000014.1"/>
</dbReference>
<dbReference type="STRING" id="39480.EUAN_22210"/>
<dbReference type="AlphaFoldDB" id="A0A1S1V3T4"/>
<dbReference type="EMBL" id="MKIE01000014">
    <property type="protein sequence ID" value="OHW61371.1"/>
    <property type="molecule type" value="Genomic_DNA"/>
</dbReference>
<accession>A0A1S1V3T4</accession>
<sequence length="271" mass="30884">MAIITEQTWGESTLKVWDDLRTNLWEDYRLALAESETEAVATGVNIESSGALNEMLTELEMQGVTVEHSPAIAKAISEMVVNIVVSNRDYYSAMLNYLPLYERDSTYFKEILKAYDKEFRGIEQSLEVVERNMFLDTAIELLYIYERDLGIKNVDSLKYDQRREQIRARKRATFEQTTEETIKSVAVAFSNGEVEVNETATPGLYEIKFVGTKGVPDNIDGLKEALGIIIPAHLGISYKFTYNAWNFVSGKTWGEVATQTWEDLRTWEGVI</sequence>
<keyword evidence="2" id="KW-1185">Reference proteome</keyword>
<proteinExistence type="predicted"/>
<evidence type="ECO:0000313" key="1">
    <source>
        <dbReference type="EMBL" id="OHW61371.1"/>
    </source>
</evidence>